<reference evidence="3" key="1">
    <citation type="journal article" date="2019" name="Int. J. Syst. Evol. Microbiol.">
        <title>The Global Catalogue of Microorganisms (GCM) 10K type strain sequencing project: providing services to taxonomists for standard genome sequencing and annotation.</title>
        <authorList>
            <consortium name="The Broad Institute Genomics Platform"/>
            <consortium name="The Broad Institute Genome Sequencing Center for Infectious Disease"/>
            <person name="Wu L."/>
            <person name="Ma J."/>
        </authorList>
    </citation>
    <scope>NUCLEOTIDE SEQUENCE [LARGE SCALE GENOMIC DNA]</scope>
    <source>
        <strain evidence="3">CGMCC 1.15053</strain>
    </source>
</reference>
<dbReference type="Proteomes" id="UP001595979">
    <property type="component" value="Unassembled WGS sequence"/>
</dbReference>
<organism evidence="2 3">
    <name type="scientific">Deinococcus petrolearius</name>
    <dbReference type="NCBI Taxonomy" id="1751295"/>
    <lineage>
        <taxon>Bacteria</taxon>
        <taxon>Thermotogati</taxon>
        <taxon>Deinococcota</taxon>
        <taxon>Deinococci</taxon>
        <taxon>Deinococcales</taxon>
        <taxon>Deinococcaceae</taxon>
        <taxon>Deinococcus</taxon>
    </lineage>
</organism>
<evidence type="ECO:0000313" key="2">
    <source>
        <dbReference type="EMBL" id="MFC5846712.1"/>
    </source>
</evidence>
<name>A0ABW1DDF6_9DEIO</name>
<accession>A0ABW1DDF6</accession>
<sequence>MTSPAPLDPGLERQPGEPLGGYVARLEDTYHNYLTSAQQLAARLAQIEAACAGEAASPPAPLVLHTPSGALAGQEGAPAPDPASQSPYAFRPPREATVIAQLERWVAGSMARDRVYLVGEIAEATGINEASVKAYVRRLWRRNLLGRAAGRAGSHVYFHPGYVAARDLRAEVLAHLRGLSEEQQDNAAAVAQALGGDLSADDVRPVLEALAAEGVAEGHLGETEGEPDVYYWLAEVAA</sequence>
<dbReference type="RefSeq" id="WP_380044988.1">
    <property type="nucleotide sequence ID" value="NZ_JBHSOH010000001.1"/>
</dbReference>
<evidence type="ECO:0000256" key="1">
    <source>
        <dbReference type="SAM" id="MobiDB-lite"/>
    </source>
</evidence>
<gene>
    <name evidence="2" type="ORF">ACFPQ6_00175</name>
</gene>
<keyword evidence="3" id="KW-1185">Reference proteome</keyword>
<proteinExistence type="predicted"/>
<feature type="region of interest" description="Disordered" evidence="1">
    <location>
        <begin position="1"/>
        <end position="20"/>
    </location>
</feature>
<evidence type="ECO:0000313" key="3">
    <source>
        <dbReference type="Proteomes" id="UP001595979"/>
    </source>
</evidence>
<feature type="region of interest" description="Disordered" evidence="1">
    <location>
        <begin position="62"/>
        <end position="89"/>
    </location>
</feature>
<dbReference type="EMBL" id="JBHSOH010000001">
    <property type="protein sequence ID" value="MFC5846712.1"/>
    <property type="molecule type" value="Genomic_DNA"/>
</dbReference>
<comment type="caution">
    <text evidence="2">The sequence shown here is derived from an EMBL/GenBank/DDBJ whole genome shotgun (WGS) entry which is preliminary data.</text>
</comment>
<protein>
    <submittedName>
        <fullName evidence="2">Uncharacterized protein</fullName>
    </submittedName>
</protein>